<proteinExistence type="inferred from homology"/>
<evidence type="ECO:0000256" key="5">
    <source>
        <dbReference type="ARBA" id="ARBA00022574"/>
    </source>
</evidence>
<keyword evidence="3" id="KW-0690">Ribosome biogenesis</keyword>
<dbReference type="GO" id="GO:0006364">
    <property type="term" value="P:rRNA processing"/>
    <property type="evidence" value="ECO:0007669"/>
    <property type="project" value="UniProtKB-KW"/>
</dbReference>
<dbReference type="OrthoDB" id="4096at2759"/>
<comment type="subcellular location">
    <subcellularLocation>
        <location evidence="1">Nucleus</location>
        <location evidence="1">Nucleolus</location>
    </subcellularLocation>
</comment>
<dbReference type="PROSITE" id="PS50082">
    <property type="entry name" value="WD_REPEATS_2"/>
    <property type="match status" value="3"/>
</dbReference>
<feature type="compositionally biased region" description="Low complexity" evidence="12">
    <location>
        <begin position="198"/>
        <end position="210"/>
    </location>
</feature>
<keyword evidence="10" id="KW-0012">Acyltransferase</keyword>
<evidence type="ECO:0000256" key="11">
    <source>
        <dbReference type="PROSITE-ProRule" id="PRU00221"/>
    </source>
</evidence>
<evidence type="ECO:0000256" key="3">
    <source>
        <dbReference type="ARBA" id="ARBA00022517"/>
    </source>
</evidence>
<dbReference type="PANTHER" id="PTHR44215">
    <property type="entry name" value="WD REPEAT-CONTAINING PROTEIN 75"/>
    <property type="match status" value="1"/>
</dbReference>
<dbReference type="Proteomes" id="UP000027456">
    <property type="component" value="Unassembled WGS sequence"/>
</dbReference>
<keyword evidence="6" id="KW-0808">Transferase</keyword>
<dbReference type="GO" id="GO:0032040">
    <property type="term" value="C:small-subunit processome"/>
    <property type="evidence" value="ECO:0007669"/>
    <property type="project" value="InterPro"/>
</dbReference>
<dbReference type="InterPro" id="IPR020617">
    <property type="entry name" value="Thiolase_C"/>
</dbReference>
<name>A0A074RKK1_9AGAM</name>
<dbReference type="SUPFAM" id="SSF53901">
    <property type="entry name" value="Thiolase-like"/>
    <property type="match status" value="2"/>
</dbReference>
<dbReference type="InterPro" id="IPR002155">
    <property type="entry name" value="Thiolase"/>
</dbReference>
<feature type="domain" description="WD repeat-containing protein 75 second beta-propeller" evidence="15">
    <location>
        <begin position="486"/>
        <end position="669"/>
    </location>
</feature>
<dbReference type="SUPFAM" id="SSF50978">
    <property type="entry name" value="WD40 repeat-like"/>
    <property type="match status" value="1"/>
</dbReference>
<dbReference type="SUPFAM" id="SSF75011">
    <property type="entry name" value="3-carboxy-cis,cis-mucoante lactonizing enzyme"/>
    <property type="match status" value="1"/>
</dbReference>
<evidence type="ECO:0000256" key="2">
    <source>
        <dbReference type="ARBA" id="ARBA00010982"/>
    </source>
</evidence>
<dbReference type="PROSITE" id="PS00098">
    <property type="entry name" value="THIOLASE_1"/>
    <property type="match status" value="1"/>
</dbReference>
<dbReference type="InterPro" id="IPR001680">
    <property type="entry name" value="WD40_rpt"/>
</dbReference>
<dbReference type="SMART" id="SM00320">
    <property type="entry name" value="WD40"/>
    <property type="match status" value="5"/>
</dbReference>
<comment type="similarity">
    <text evidence="2">Belongs to the thiolase-like superfamily. Thiolase family.</text>
</comment>
<feature type="region of interest" description="Disordered" evidence="12">
    <location>
        <begin position="804"/>
        <end position="878"/>
    </location>
</feature>
<protein>
    <submittedName>
        <fullName evidence="16">3-ketoacyl-CoA thiolase</fullName>
    </submittedName>
</protein>
<evidence type="ECO:0000256" key="1">
    <source>
        <dbReference type="ARBA" id="ARBA00004604"/>
    </source>
</evidence>
<dbReference type="InterPro" id="IPR057644">
    <property type="entry name" value="Beta-prop_WDR75_2nd"/>
</dbReference>
<comment type="caution">
    <text evidence="16">The sequence shown here is derived from an EMBL/GenBank/DDBJ whole genome shotgun (WGS) entry which is preliminary data.</text>
</comment>
<dbReference type="InterPro" id="IPR016039">
    <property type="entry name" value="Thiolase-like"/>
</dbReference>
<dbReference type="InterPro" id="IPR015943">
    <property type="entry name" value="WD40/YVTN_repeat-like_dom_sf"/>
</dbReference>
<dbReference type="Gene3D" id="2.130.10.10">
    <property type="entry name" value="YVTN repeat-like/Quinoprotein amine dehydrogenase"/>
    <property type="match status" value="3"/>
</dbReference>
<evidence type="ECO:0000256" key="12">
    <source>
        <dbReference type="SAM" id="MobiDB-lite"/>
    </source>
</evidence>
<dbReference type="InterPro" id="IPR036322">
    <property type="entry name" value="WD40_repeat_dom_sf"/>
</dbReference>
<dbReference type="Pfam" id="PF23869">
    <property type="entry name" value="Beta-prop_WDR75_1st"/>
    <property type="match status" value="1"/>
</dbReference>
<keyword evidence="9" id="KW-0539">Nucleus</keyword>
<feature type="region of interest" description="Disordered" evidence="12">
    <location>
        <begin position="198"/>
        <end position="219"/>
    </location>
</feature>
<reference evidence="16 17" key="1">
    <citation type="submission" date="2013-12" db="EMBL/GenBank/DDBJ databases">
        <authorList>
            <person name="Cubeta M."/>
            <person name="Pakala S."/>
            <person name="Fedorova N."/>
            <person name="Thomas E."/>
            <person name="Dean R."/>
            <person name="Jabaji S."/>
            <person name="Neate S."/>
            <person name="Toda T."/>
            <person name="Tavantzis S."/>
            <person name="Vilgalys R."/>
            <person name="Bharathan N."/>
            <person name="Pakala S."/>
            <person name="Losada L.S."/>
            <person name="Zafar N."/>
            <person name="Nierman W."/>
        </authorList>
    </citation>
    <scope>NUCLEOTIDE SEQUENCE [LARGE SCALE GENOMIC DNA]</scope>
    <source>
        <strain evidence="16 17">123E</strain>
    </source>
</reference>
<evidence type="ECO:0000256" key="7">
    <source>
        <dbReference type="ARBA" id="ARBA00022737"/>
    </source>
</evidence>
<feature type="repeat" description="WD" evidence="11">
    <location>
        <begin position="318"/>
        <end position="359"/>
    </location>
</feature>
<evidence type="ECO:0000256" key="10">
    <source>
        <dbReference type="ARBA" id="ARBA00023315"/>
    </source>
</evidence>
<evidence type="ECO:0000256" key="9">
    <source>
        <dbReference type="ARBA" id="ARBA00023242"/>
    </source>
</evidence>
<dbReference type="HOGENOM" id="CLU_004939_0_0_1"/>
<feature type="repeat" description="WD" evidence="11">
    <location>
        <begin position="538"/>
        <end position="573"/>
    </location>
</feature>
<dbReference type="GO" id="GO:0016747">
    <property type="term" value="F:acyltransferase activity, transferring groups other than amino-acyl groups"/>
    <property type="evidence" value="ECO:0007669"/>
    <property type="project" value="InterPro"/>
</dbReference>
<dbReference type="Pfam" id="PF02803">
    <property type="entry name" value="Thiolase_C"/>
    <property type="match status" value="2"/>
</dbReference>
<feature type="repeat" description="WD" evidence="11">
    <location>
        <begin position="109"/>
        <end position="151"/>
    </location>
</feature>
<dbReference type="InterPro" id="IPR020616">
    <property type="entry name" value="Thiolase_N"/>
</dbReference>
<feature type="compositionally biased region" description="Basic and acidic residues" evidence="12">
    <location>
        <begin position="808"/>
        <end position="824"/>
    </location>
</feature>
<organism evidence="16 17">
    <name type="scientific">Rhizoctonia solani 123E</name>
    <dbReference type="NCBI Taxonomy" id="1423351"/>
    <lineage>
        <taxon>Eukaryota</taxon>
        <taxon>Fungi</taxon>
        <taxon>Dikarya</taxon>
        <taxon>Basidiomycota</taxon>
        <taxon>Agaricomycotina</taxon>
        <taxon>Agaricomycetes</taxon>
        <taxon>Cantharellales</taxon>
        <taxon>Ceratobasidiaceae</taxon>
        <taxon>Rhizoctonia</taxon>
    </lineage>
</organism>
<accession>A0A074RKK1</accession>
<evidence type="ECO:0000313" key="16">
    <source>
        <dbReference type="EMBL" id="KEP47626.1"/>
    </source>
</evidence>
<evidence type="ECO:0000259" key="15">
    <source>
        <dbReference type="Pfam" id="PF23769"/>
    </source>
</evidence>
<dbReference type="NCBIfam" id="TIGR01930">
    <property type="entry name" value="AcCoA-C-Actrans"/>
    <property type="match status" value="1"/>
</dbReference>
<feature type="domain" description="Thiolase C-terminal" evidence="14">
    <location>
        <begin position="1176"/>
        <end position="1221"/>
    </location>
</feature>
<dbReference type="InterPro" id="IPR020615">
    <property type="entry name" value="Thiolase_acyl_enz_int_AS"/>
</dbReference>
<dbReference type="InterPro" id="IPR053826">
    <property type="entry name" value="WDR75"/>
</dbReference>
<evidence type="ECO:0000313" key="17">
    <source>
        <dbReference type="Proteomes" id="UP000027456"/>
    </source>
</evidence>
<dbReference type="EMBL" id="AZST01000691">
    <property type="protein sequence ID" value="KEP47626.1"/>
    <property type="molecule type" value="Genomic_DNA"/>
</dbReference>
<keyword evidence="7" id="KW-0677">Repeat</keyword>
<dbReference type="Pfam" id="PF23769">
    <property type="entry name" value="Beta-prop_WDR75_2nd"/>
    <property type="match status" value="1"/>
</dbReference>
<dbReference type="SUPFAM" id="SSF82171">
    <property type="entry name" value="DPP6 N-terminal domain-like"/>
    <property type="match status" value="1"/>
</dbReference>
<evidence type="ECO:0000259" key="14">
    <source>
        <dbReference type="Pfam" id="PF02803"/>
    </source>
</evidence>
<feature type="domain" description="Thiolase C-terminal" evidence="14">
    <location>
        <begin position="1235"/>
        <end position="1274"/>
    </location>
</feature>
<dbReference type="GO" id="GO:0003723">
    <property type="term" value="F:RNA binding"/>
    <property type="evidence" value="ECO:0007669"/>
    <property type="project" value="InterPro"/>
</dbReference>
<feature type="domain" description="Thiolase N-terminal" evidence="13">
    <location>
        <begin position="915"/>
        <end position="1167"/>
    </location>
</feature>
<dbReference type="PROSITE" id="PS50294">
    <property type="entry name" value="WD_REPEATS_REGION"/>
    <property type="match status" value="2"/>
</dbReference>
<feature type="compositionally biased region" description="Basic and acidic residues" evidence="12">
    <location>
        <begin position="838"/>
        <end position="847"/>
    </location>
</feature>
<dbReference type="GO" id="GO:2000234">
    <property type="term" value="P:positive regulation of rRNA processing"/>
    <property type="evidence" value="ECO:0007669"/>
    <property type="project" value="TreeGrafter"/>
</dbReference>
<feature type="region of interest" description="Disordered" evidence="12">
    <location>
        <begin position="1"/>
        <end position="30"/>
    </location>
</feature>
<dbReference type="GO" id="GO:0045943">
    <property type="term" value="P:positive regulation of transcription by RNA polymerase I"/>
    <property type="evidence" value="ECO:0007669"/>
    <property type="project" value="InterPro"/>
</dbReference>
<evidence type="ECO:0000256" key="8">
    <source>
        <dbReference type="ARBA" id="ARBA00023163"/>
    </source>
</evidence>
<gene>
    <name evidence="16" type="ORF">V565_149170</name>
</gene>
<feature type="compositionally biased region" description="Basic residues" evidence="12">
    <location>
        <begin position="825"/>
        <end position="837"/>
    </location>
</feature>
<evidence type="ECO:0000256" key="6">
    <source>
        <dbReference type="ARBA" id="ARBA00022679"/>
    </source>
</evidence>
<feature type="compositionally biased region" description="Acidic residues" evidence="12">
    <location>
        <begin position="854"/>
        <end position="867"/>
    </location>
</feature>
<dbReference type="PANTHER" id="PTHR44215:SF1">
    <property type="entry name" value="WD REPEAT-CONTAINING PROTEIN 75"/>
    <property type="match status" value="1"/>
</dbReference>
<keyword evidence="17" id="KW-1185">Reference proteome</keyword>
<sequence length="1351" mass="146111">MSPMQSASPKKSAEKHKKKRERDNIPMNGVAEAIVAPTEGAPRKKRRKEAAVKMVGKGEGEAWKWTALAESSISSLPPLFTSDSRYFFTSAGSSLQIFSTATGRLISTIPAHSNTITALLLNPHDSTQLFSASLDGTLKRWDTHHGALLETLRIDQPVTHIATHPSLIDELFVVTTALGNNSDSSHVFRVSIKSKHQLPSSTSSLSNPPKAYKSSRTTHVGKTRRATGLAVSACGEFLIVVGGNKAYVSRTRGDATRGFTTFMSPDPLTCLVVHPTESYFATGDERGVVRLWYCLNDTAVPATSNSSSSKSTAATTTLHWHAHAVSALSFAPSGAQLVSGGEEAVLVVWQLHSGQREYIPRVGAPIGAVSVCFGPNGGLEYAIALMDGGVVFVGSDTLRITRAVRRVRLDPNPIRPFPLVSHSQSNRIILPATHPASLQILSRTGAGTSLVGELEVAPSSRISRKDETPIEPVRVGLVALSNKGKETDAQWLATIDSRGDAEIYLKFWKWNHGDTTTRPSGLCALNTRIDRPHGEHRVTSLAFHPRGGEMLATTGEDGIVKMWGIRRSSDEEFWICAASFSYRNHIPSKALFSPDGSLLAVIHGQCITLWDTENTTAPRGTLSCVETKDPRELVLVGSSGRYVAVLGAQTVVVWDLVRLGVLWHAPLTLFPGSSQHTAHITAHPTQPTFALFQYPDAKSTRISVFGVSEPTEIRVRTVPFKLDQPSWCEFGVLGVGTKDPDRWSLVLAGDEIQESSEEGAKARGISVDTAPFVPRTLFEDIFGRGALGPALAANSVPEPQTVAQKVPVVEEKDKEKAAKSEAFKAAKRARRKARKAKKADDKARAEVPKQNAEDGQETQESDPETPESSEPATETDLVEAADNVVSMDRLRQLTSHFSSSPKGLPALSKKNADDVVVTMAVRSALTKAKKGGFKDTRSDELLTGMFKAAIAKMQIDPALIQDICVGTVLPPGAPYEARSAALAAGIPETTPVQVINRFCSSGLMAITTVANQIRVGQIEIGLAVGVESMTANPDSGSPKLSDDIMTHNTAKDCVQPMGWTSENVAQDFNITREDMDELAALSHKRASEAQRTGKFTEIVPVQGFSKSESGERTRIIVDKDDGIRHDSTAAALGKIRSAFPQWGGGKTTGGNASQITDGAAAVLLMRRKKAEELGLPILAKYVTTSVAGLAPRIMGIGPTYAIPMVLEQTGLSIGDVDLFEVSTLLPLVPFDTDSLCQINEAFASMYVYCVRKLGLDIEKVNVNGGAIALGHPLDKYSCSPSCNRSSRTRTPRWKGPGNVHVHWSRDGRSSRLHSRVESCSASVRYRFILYTSYNLLVFEWKRIKTTLLYNY</sequence>
<dbReference type="Gene3D" id="3.40.47.10">
    <property type="match status" value="3"/>
</dbReference>
<evidence type="ECO:0000256" key="4">
    <source>
        <dbReference type="ARBA" id="ARBA00022552"/>
    </source>
</evidence>
<keyword evidence="8" id="KW-0804">Transcription</keyword>
<dbReference type="CDD" id="cd00751">
    <property type="entry name" value="thiolase"/>
    <property type="match status" value="1"/>
</dbReference>
<evidence type="ECO:0000259" key="13">
    <source>
        <dbReference type="Pfam" id="PF00108"/>
    </source>
</evidence>
<keyword evidence="5 11" id="KW-0853">WD repeat</keyword>
<dbReference type="STRING" id="1423351.A0A074RKK1"/>
<dbReference type="Pfam" id="PF00108">
    <property type="entry name" value="Thiolase_N"/>
    <property type="match status" value="1"/>
</dbReference>
<keyword evidence="4" id="KW-0698">rRNA processing</keyword>